<reference evidence="3 4" key="1">
    <citation type="submission" date="2018-08" db="EMBL/GenBank/DDBJ databases">
        <title>Genomic investigation of the strawberry pathogen Phytophthora fragariae indicates pathogenicity is determined by transcriptional variation in three key races.</title>
        <authorList>
            <person name="Adams T.M."/>
            <person name="Armitage A.D."/>
            <person name="Sobczyk M.K."/>
            <person name="Bates H.J."/>
            <person name="Dunwell J.M."/>
            <person name="Nellist C.F."/>
            <person name="Harrison R.J."/>
        </authorList>
    </citation>
    <scope>NUCLEOTIDE SEQUENCE [LARGE SCALE GENOMIC DNA]</scope>
    <source>
        <strain evidence="2 4">BC-1</strain>
        <strain evidence="1 3">NOV-9</strain>
    </source>
</reference>
<dbReference type="Proteomes" id="UP000440367">
    <property type="component" value="Unassembled WGS sequence"/>
</dbReference>
<evidence type="ECO:0000313" key="4">
    <source>
        <dbReference type="Proteomes" id="UP000440367"/>
    </source>
</evidence>
<accession>A0A6A3Y847</accession>
<evidence type="ECO:0000313" key="1">
    <source>
        <dbReference type="EMBL" id="KAE8933376.1"/>
    </source>
</evidence>
<evidence type="ECO:0000313" key="3">
    <source>
        <dbReference type="Proteomes" id="UP000429523"/>
    </source>
</evidence>
<dbReference type="Proteomes" id="UP000429523">
    <property type="component" value="Unassembled WGS sequence"/>
</dbReference>
<name>A0A6A3Y847_9STRA</name>
<dbReference type="EMBL" id="QXGD01001138">
    <property type="protein sequence ID" value="KAE9213700.1"/>
    <property type="molecule type" value="Genomic_DNA"/>
</dbReference>
<protein>
    <submittedName>
        <fullName evidence="2">Uncharacterized protein</fullName>
    </submittedName>
</protein>
<dbReference type="EMBL" id="QXGF01001020">
    <property type="protein sequence ID" value="KAE8933376.1"/>
    <property type="molecule type" value="Genomic_DNA"/>
</dbReference>
<organism evidence="2 4">
    <name type="scientific">Phytophthora fragariae</name>
    <dbReference type="NCBI Taxonomy" id="53985"/>
    <lineage>
        <taxon>Eukaryota</taxon>
        <taxon>Sar</taxon>
        <taxon>Stramenopiles</taxon>
        <taxon>Oomycota</taxon>
        <taxon>Peronosporomycetes</taxon>
        <taxon>Peronosporales</taxon>
        <taxon>Peronosporaceae</taxon>
        <taxon>Phytophthora</taxon>
    </lineage>
</organism>
<proteinExistence type="predicted"/>
<sequence length="133" mass="12938">MGVSACVGTLDTSSIPSFVARGTSDTSTAADAGARIADSPNATILVAPDVSAASTVARAVTSSGTLNRHGLVATATVGATISSPHSSVSWGSAESFDSVVFNSSTALTGLAAAVISAACAPSPVWRRSSSPAL</sequence>
<evidence type="ECO:0000313" key="2">
    <source>
        <dbReference type="EMBL" id="KAE9213700.1"/>
    </source>
</evidence>
<dbReference type="AlphaFoldDB" id="A0A6A3Y847"/>
<comment type="caution">
    <text evidence="2">The sequence shown here is derived from an EMBL/GenBank/DDBJ whole genome shotgun (WGS) entry which is preliminary data.</text>
</comment>
<gene>
    <name evidence="2" type="ORF">PF002_g17883</name>
    <name evidence="1" type="ORF">PF009_g16619</name>
</gene>